<dbReference type="PROSITE" id="PS00622">
    <property type="entry name" value="HTH_LUXR_1"/>
    <property type="match status" value="1"/>
</dbReference>
<dbReference type="Pfam" id="PF00196">
    <property type="entry name" value="GerE"/>
    <property type="match status" value="1"/>
</dbReference>
<evidence type="ECO:0000313" key="4">
    <source>
        <dbReference type="Proteomes" id="UP001596203"/>
    </source>
</evidence>
<dbReference type="PANTHER" id="PTHR43214">
    <property type="entry name" value="TWO-COMPONENT RESPONSE REGULATOR"/>
    <property type="match status" value="1"/>
</dbReference>
<evidence type="ECO:0000313" key="3">
    <source>
        <dbReference type="EMBL" id="MFC6022113.1"/>
    </source>
</evidence>
<evidence type="ECO:0000256" key="1">
    <source>
        <dbReference type="ARBA" id="ARBA00023125"/>
    </source>
</evidence>
<name>A0ABW1KMM8_9ACTN</name>
<organism evidence="3 4">
    <name type="scientific">Plantactinospora solaniradicis</name>
    <dbReference type="NCBI Taxonomy" id="1723736"/>
    <lineage>
        <taxon>Bacteria</taxon>
        <taxon>Bacillati</taxon>
        <taxon>Actinomycetota</taxon>
        <taxon>Actinomycetes</taxon>
        <taxon>Micromonosporales</taxon>
        <taxon>Micromonosporaceae</taxon>
        <taxon>Plantactinospora</taxon>
    </lineage>
</organism>
<dbReference type="SMART" id="SM00421">
    <property type="entry name" value="HTH_LUXR"/>
    <property type="match status" value="1"/>
</dbReference>
<gene>
    <name evidence="3" type="ORF">ACFP2T_38870</name>
</gene>
<protein>
    <submittedName>
        <fullName evidence="3">LuxR C-terminal-related transcriptional regulator</fullName>
    </submittedName>
</protein>
<evidence type="ECO:0000259" key="2">
    <source>
        <dbReference type="PROSITE" id="PS50043"/>
    </source>
</evidence>
<dbReference type="EMBL" id="JBHSPR010000055">
    <property type="protein sequence ID" value="MFC6022113.1"/>
    <property type="molecule type" value="Genomic_DNA"/>
</dbReference>
<dbReference type="PRINTS" id="PR00038">
    <property type="entry name" value="HTHLUXR"/>
</dbReference>
<dbReference type="InterPro" id="IPR000792">
    <property type="entry name" value="Tscrpt_reg_LuxR_C"/>
</dbReference>
<comment type="caution">
    <text evidence="3">The sequence shown here is derived from an EMBL/GenBank/DDBJ whole genome shotgun (WGS) entry which is preliminary data.</text>
</comment>
<keyword evidence="4" id="KW-1185">Reference proteome</keyword>
<keyword evidence="1" id="KW-0238">DNA-binding</keyword>
<dbReference type="Gene3D" id="1.25.40.10">
    <property type="entry name" value="Tetratricopeptide repeat domain"/>
    <property type="match status" value="1"/>
</dbReference>
<dbReference type="Gene3D" id="1.10.10.10">
    <property type="entry name" value="Winged helix-like DNA-binding domain superfamily/Winged helix DNA-binding domain"/>
    <property type="match status" value="1"/>
</dbReference>
<dbReference type="InterPro" id="IPR036388">
    <property type="entry name" value="WH-like_DNA-bd_sf"/>
</dbReference>
<dbReference type="InterPro" id="IPR039420">
    <property type="entry name" value="WalR-like"/>
</dbReference>
<accession>A0ABW1KMM8</accession>
<feature type="domain" description="HTH luxR-type" evidence="2">
    <location>
        <begin position="478"/>
        <end position="543"/>
    </location>
</feature>
<dbReference type="InterPro" id="IPR016032">
    <property type="entry name" value="Sig_transdc_resp-reg_C-effctor"/>
</dbReference>
<dbReference type="Proteomes" id="UP001596203">
    <property type="component" value="Unassembled WGS sequence"/>
</dbReference>
<proteinExistence type="predicted"/>
<dbReference type="SUPFAM" id="SSF46894">
    <property type="entry name" value="C-terminal effector domain of the bipartite response regulators"/>
    <property type="match status" value="1"/>
</dbReference>
<dbReference type="PANTHER" id="PTHR43214:SF43">
    <property type="entry name" value="TWO-COMPONENT RESPONSE REGULATOR"/>
    <property type="match status" value="1"/>
</dbReference>
<sequence>MDPIELLDHARESHRRQEFADAVDGFAAVDAVAPLAIDDLERFAEDAHMLGRRDEAVRALQRVYQTHAEAGAIGPAVRTAFWLYLALGFNGEFAHAAGWIARAARLVRPRPDCDERGYLLVPEAERLLRNGEHAAALDAARRALEIADRCADRDLAVIACHLQGHVRIKQGRVGEGLTHFDEAMTAVAAGESSIRVTGWVYCSVIAACHELQELGRAREWTLALNAWCDGRPQFTGAYSGVCQVHRAELLQLSGAWSDAIREARLACEQPVQGYGEQVIGAASYRLGELHRLAGDLPAAETAYRRAGEHGWSTQPGLALLRLGQGRRETALAAIRRTLAETTDRLGRARLLPAQVEISLSTGDLGTARDGAAELTVIAEAYGTSALHARAAYARGAVQLADGAPEAALPALRLAGRLWHDLDVPYEVARTRVLVGLACRGLGDDDAALLELDAARRVFRRLGTAPDLARVDGLLPGRPAAEPAGLSRRELEVLRLVAAGKSNQAIAADLFLSEKTVARHVSNIFGKLRVGSRTAAAAFAFEHGIR</sequence>
<dbReference type="RefSeq" id="WP_377431283.1">
    <property type="nucleotide sequence ID" value="NZ_JBHSPR010000055.1"/>
</dbReference>
<reference evidence="4" key="1">
    <citation type="journal article" date="2019" name="Int. J. Syst. Evol. Microbiol.">
        <title>The Global Catalogue of Microorganisms (GCM) 10K type strain sequencing project: providing services to taxonomists for standard genome sequencing and annotation.</title>
        <authorList>
            <consortium name="The Broad Institute Genomics Platform"/>
            <consortium name="The Broad Institute Genome Sequencing Center for Infectious Disease"/>
            <person name="Wu L."/>
            <person name="Ma J."/>
        </authorList>
    </citation>
    <scope>NUCLEOTIDE SEQUENCE [LARGE SCALE GENOMIC DNA]</scope>
    <source>
        <strain evidence="4">ZS-35-S2</strain>
    </source>
</reference>
<dbReference type="CDD" id="cd06170">
    <property type="entry name" value="LuxR_C_like"/>
    <property type="match status" value="1"/>
</dbReference>
<dbReference type="InterPro" id="IPR011990">
    <property type="entry name" value="TPR-like_helical_dom_sf"/>
</dbReference>
<dbReference type="SUPFAM" id="SSF48452">
    <property type="entry name" value="TPR-like"/>
    <property type="match status" value="2"/>
</dbReference>
<dbReference type="PROSITE" id="PS50043">
    <property type="entry name" value="HTH_LUXR_2"/>
    <property type="match status" value="1"/>
</dbReference>